<gene>
    <name evidence="3" type="ORF">H8K33_18320</name>
</gene>
<keyword evidence="4" id="KW-1185">Reference proteome</keyword>
<accession>A0ABR6XVS0</accession>
<feature type="region of interest" description="Disordered" evidence="1">
    <location>
        <begin position="80"/>
        <end position="102"/>
    </location>
</feature>
<protein>
    <submittedName>
        <fullName evidence="3">DUF4124 domain-containing protein</fullName>
    </submittedName>
</protein>
<evidence type="ECO:0000313" key="4">
    <source>
        <dbReference type="Proteomes" id="UP000643610"/>
    </source>
</evidence>
<feature type="domain" description="DUF4124" evidence="2">
    <location>
        <begin position="38"/>
        <end position="82"/>
    </location>
</feature>
<name>A0ABR6XVS0_9BURK</name>
<organism evidence="3 4">
    <name type="scientific">Undibacterium amnicola</name>
    <dbReference type="NCBI Taxonomy" id="1834038"/>
    <lineage>
        <taxon>Bacteria</taxon>
        <taxon>Pseudomonadati</taxon>
        <taxon>Pseudomonadota</taxon>
        <taxon>Betaproteobacteria</taxon>
        <taxon>Burkholderiales</taxon>
        <taxon>Oxalobacteraceae</taxon>
        <taxon>Undibacterium</taxon>
    </lineage>
</organism>
<sequence length="203" mass="21942">MKKSNTPDSNATNLKTYCKTHWQVCLMLLLTVSIPMNSGYAQGVYKWTDANGKVHYGDARTAPMNGKKIAGTEAVVEAAPASSVSGDNSKNNKKSNPEGSATAKTLAQAFQGISAERIQKCSGFAKETLLLSFGSKDFAKEIEKQRNLLDQIRANCTGTGFQCTLSRKNPANDHCEPFSWKGTGEMLRADVDGAKVKARPGKF</sequence>
<feature type="compositionally biased region" description="Low complexity" evidence="1">
    <location>
        <begin position="80"/>
        <end position="89"/>
    </location>
</feature>
<dbReference type="Proteomes" id="UP000643610">
    <property type="component" value="Unassembled WGS sequence"/>
</dbReference>
<dbReference type="Pfam" id="PF13511">
    <property type="entry name" value="DUF4124"/>
    <property type="match status" value="1"/>
</dbReference>
<dbReference type="EMBL" id="JACOFU010000010">
    <property type="protein sequence ID" value="MBC3833468.1"/>
    <property type="molecule type" value="Genomic_DNA"/>
</dbReference>
<dbReference type="InterPro" id="IPR025392">
    <property type="entry name" value="DUF4124"/>
</dbReference>
<evidence type="ECO:0000259" key="2">
    <source>
        <dbReference type="Pfam" id="PF13511"/>
    </source>
</evidence>
<evidence type="ECO:0000256" key="1">
    <source>
        <dbReference type="SAM" id="MobiDB-lite"/>
    </source>
</evidence>
<comment type="caution">
    <text evidence="3">The sequence shown here is derived from an EMBL/GenBank/DDBJ whole genome shotgun (WGS) entry which is preliminary data.</text>
</comment>
<reference evidence="3 4" key="1">
    <citation type="submission" date="2020-08" db="EMBL/GenBank/DDBJ databases">
        <title>Novel species isolated from subtropical streams in China.</title>
        <authorList>
            <person name="Lu H."/>
        </authorList>
    </citation>
    <scope>NUCLEOTIDE SEQUENCE [LARGE SCALE GENOMIC DNA]</scope>
    <source>
        <strain evidence="3 4">KCTC 52442</strain>
    </source>
</reference>
<evidence type="ECO:0000313" key="3">
    <source>
        <dbReference type="EMBL" id="MBC3833468.1"/>
    </source>
</evidence>
<proteinExistence type="predicted"/>